<evidence type="ECO:0000256" key="3">
    <source>
        <dbReference type="SAM" id="Phobius"/>
    </source>
</evidence>
<sequence length="249" mass="28929">MLVIGLTGGIASGKSTVSKRLHDEYGLTVIDADQIAREIVEPGKPAYNHIVEYFSTRIPDLINRENGSLNRTALGRYVFVHKEELQVLNSLTHPEVRKEIIRRVLSSWIHFEKLCVLDVPLLFESRMDELCGSTLCIVCDREIQLQRLLKRNPEWTRQDCENRIDNQMSNDERKERADVVLDNDTTLDVLYDRLDKSIRRMQPSTAWTYLEVLCPPITFLSAAFCFLRNLLRRSQFESSYKRANLKKVE</sequence>
<dbReference type="HAMAP" id="MF_00376">
    <property type="entry name" value="Dephospho_CoA_kinase"/>
    <property type="match status" value="1"/>
</dbReference>
<gene>
    <name evidence="4" type="ORF">BRENAR_LOCUS376</name>
</gene>
<organism evidence="4 5">
    <name type="scientific">Brettanomyces naardenensis</name>
    <name type="common">Yeast</name>
    <dbReference type="NCBI Taxonomy" id="13370"/>
    <lineage>
        <taxon>Eukaryota</taxon>
        <taxon>Fungi</taxon>
        <taxon>Dikarya</taxon>
        <taxon>Ascomycota</taxon>
        <taxon>Saccharomycotina</taxon>
        <taxon>Pichiomycetes</taxon>
        <taxon>Pichiales</taxon>
        <taxon>Pichiaceae</taxon>
        <taxon>Brettanomyces</taxon>
    </lineage>
</organism>
<dbReference type="GO" id="GO:0004140">
    <property type="term" value="F:dephospho-CoA kinase activity"/>
    <property type="evidence" value="ECO:0007669"/>
    <property type="project" value="InterPro"/>
</dbReference>
<dbReference type="STRING" id="13370.A0A448YFG9"/>
<keyword evidence="3" id="KW-1133">Transmembrane helix</keyword>
<keyword evidence="3" id="KW-0472">Membrane</keyword>
<evidence type="ECO:0000256" key="2">
    <source>
        <dbReference type="ARBA" id="ARBA00022840"/>
    </source>
</evidence>
<dbReference type="FunCoup" id="A0A448YFG9">
    <property type="interactions" value="399"/>
</dbReference>
<keyword evidence="1" id="KW-0547">Nucleotide-binding</keyword>
<evidence type="ECO:0000313" key="4">
    <source>
        <dbReference type="EMBL" id="VEU19639.1"/>
    </source>
</evidence>
<reference evidence="4 5" key="1">
    <citation type="submission" date="2018-12" db="EMBL/GenBank/DDBJ databases">
        <authorList>
            <person name="Tiukova I."/>
            <person name="Dainat J."/>
        </authorList>
    </citation>
    <scope>NUCLEOTIDE SEQUENCE [LARGE SCALE GENOMIC DNA]</scope>
</reference>
<keyword evidence="2" id="KW-0067">ATP-binding</keyword>
<dbReference type="AlphaFoldDB" id="A0A448YFG9"/>
<dbReference type="GO" id="GO:0005524">
    <property type="term" value="F:ATP binding"/>
    <property type="evidence" value="ECO:0007669"/>
    <property type="project" value="UniProtKB-KW"/>
</dbReference>
<dbReference type="InterPro" id="IPR027417">
    <property type="entry name" value="P-loop_NTPase"/>
</dbReference>
<accession>A0A448YFG9</accession>
<dbReference type="Proteomes" id="UP000290900">
    <property type="component" value="Unassembled WGS sequence"/>
</dbReference>
<dbReference type="OrthoDB" id="247245at2759"/>
<protein>
    <submittedName>
        <fullName evidence="4">DEKNAAC100387</fullName>
    </submittedName>
</protein>
<keyword evidence="3" id="KW-0812">Transmembrane</keyword>
<dbReference type="EMBL" id="CAACVR010000001">
    <property type="protein sequence ID" value="VEU19639.1"/>
    <property type="molecule type" value="Genomic_DNA"/>
</dbReference>
<dbReference type="SUPFAM" id="SSF52540">
    <property type="entry name" value="P-loop containing nucleoside triphosphate hydrolases"/>
    <property type="match status" value="1"/>
</dbReference>
<dbReference type="PANTHER" id="PTHR10695:SF46">
    <property type="entry name" value="BIFUNCTIONAL COENZYME A SYNTHASE-RELATED"/>
    <property type="match status" value="1"/>
</dbReference>
<dbReference type="GO" id="GO:0015937">
    <property type="term" value="P:coenzyme A biosynthetic process"/>
    <property type="evidence" value="ECO:0007669"/>
    <property type="project" value="InterPro"/>
</dbReference>
<feature type="transmembrane region" description="Helical" evidence="3">
    <location>
        <begin position="206"/>
        <end position="227"/>
    </location>
</feature>
<dbReference type="InParanoid" id="A0A448YFG9"/>
<name>A0A448YFG9_BRENA</name>
<dbReference type="Gene3D" id="3.40.50.300">
    <property type="entry name" value="P-loop containing nucleotide triphosphate hydrolases"/>
    <property type="match status" value="1"/>
</dbReference>
<dbReference type="Pfam" id="PF01121">
    <property type="entry name" value="CoaE"/>
    <property type="match status" value="1"/>
</dbReference>
<evidence type="ECO:0000313" key="5">
    <source>
        <dbReference type="Proteomes" id="UP000290900"/>
    </source>
</evidence>
<proteinExistence type="inferred from homology"/>
<dbReference type="CDD" id="cd02022">
    <property type="entry name" value="DPCK"/>
    <property type="match status" value="1"/>
</dbReference>
<dbReference type="PROSITE" id="PS51219">
    <property type="entry name" value="DPCK"/>
    <property type="match status" value="1"/>
</dbReference>
<dbReference type="NCBIfam" id="TIGR00152">
    <property type="entry name" value="dephospho-CoA kinase"/>
    <property type="match status" value="1"/>
</dbReference>
<dbReference type="InterPro" id="IPR001977">
    <property type="entry name" value="Depp_CoAkinase"/>
</dbReference>
<keyword evidence="5" id="KW-1185">Reference proteome</keyword>
<dbReference type="PANTHER" id="PTHR10695">
    <property type="entry name" value="DEPHOSPHO-COA KINASE-RELATED"/>
    <property type="match status" value="1"/>
</dbReference>
<evidence type="ECO:0000256" key="1">
    <source>
        <dbReference type="ARBA" id="ARBA00022741"/>
    </source>
</evidence>